<name>D6XBU5_STRX2</name>
<organism evidence="7 8">
    <name type="scientific">Streptomyces sviceus (strain ATCC 29083 / DSM 924 / JCM 4929 / NBRC 13980 / NCIMB 11184 / NRRL 5439 / UC 5370)</name>
    <dbReference type="NCBI Taxonomy" id="463191"/>
    <lineage>
        <taxon>Bacteria</taxon>
        <taxon>Bacillati</taxon>
        <taxon>Actinomycetota</taxon>
        <taxon>Actinomycetes</taxon>
        <taxon>Kitasatosporales</taxon>
        <taxon>Streptomycetaceae</taxon>
        <taxon>Streptomyces</taxon>
    </lineage>
</organism>
<dbReference type="GO" id="GO:0044550">
    <property type="term" value="P:secondary metabolite biosynthetic process"/>
    <property type="evidence" value="ECO:0007669"/>
    <property type="project" value="TreeGrafter"/>
</dbReference>
<feature type="domain" description="Carrier" evidence="6">
    <location>
        <begin position="252"/>
        <end position="327"/>
    </location>
</feature>
<evidence type="ECO:0000313" key="8">
    <source>
        <dbReference type="Proteomes" id="UP000002785"/>
    </source>
</evidence>
<keyword evidence="4" id="KW-0597">Phosphoprotein</keyword>
<dbReference type="InterPro" id="IPR042099">
    <property type="entry name" value="ANL_N_sf"/>
</dbReference>
<protein>
    <submittedName>
        <fullName evidence="7">Nonribosomal peptide synthetase DhbF</fullName>
    </submittedName>
</protein>
<dbReference type="InterPro" id="IPR025110">
    <property type="entry name" value="AMP-bd_C"/>
</dbReference>
<dbReference type="GO" id="GO:0031177">
    <property type="term" value="F:phosphopantetheine binding"/>
    <property type="evidence" value="ECO:0007669"/>
    <property type="project" value="InterPro"/>
</dbReference>
<dbReference type="GO" id="GO:0017000">
    <property type="term" value="P:antibiotic biosynthetic process"/>
    <property type="evidence" value="ECO:0007669"/>
    <property type="project" value="UniProtKB-ARBA"/>
</dbReference>
<dbReference type="InterPro" id="IPR006162">
    <property type="entry name" value="Ppantetheine_attach_site"/>
</dbReference>
<dbReference type="SUPFAM" id="SSF56801">
    <property type="entry name" value="Acetyl-CoA synthetase-like"/>
    <property type="match status" value="1"/>
</dbReference>
<dbReference type="Proteomes" id="UP000002785">
    <property type="component" value="Chromosome"/>
</dbReference>
<evidence type="ECO:0000256" key="3">
    <source>
        <dbReference type="ARBA" id="ARBA00022450"/>
    </source>
</evidence>
<dbReference type="PROSITE" id="PS50075">
    <property type="entry name" value="CARRIER"/>
    <property type="match status" value="1"/>
</dbReference>
<evidence type="ECO:0000256" key="5">
    <source>
        <dbReference type="SAM" id="MobiDB-lite"/>
    </source>
</evidence>
<keyword evidence="8" id="KW-1185">Reference proteome</keyword>
<reference evidence="7" key="1">
    <citation type="submission" date="2009-10" db="EMBL/GenBank/DDBJ databases">
        <title>The genome sequence of Streptomyces sviceus strain ATCC 29083.</title>
        <authorList>
            <consortium name="The Broad Institute Genome Sequencing Platform"/>
            <consortium name="Broad Institute Microbial Sequencing Center"/>
            <person name="Fischbach M."/>
            <person name="Godfrey P."/>
            <person name="Ward D."/>
            <person name="Young S."/>
            <person name="Zeng Q."/>
            <person name="Koehrsen M."/>
            <person name="Alvarado L."/>
            <person name="Berlin A.M."/>
            <person name="Bochicchio J."/>
            <person name="Borenstein D."/>
            <person name="Chapman S.B."/>
            <person name="Chen Z."/>
            <person name="Engels R."/>
            <person name="Freedman E."/>
            <person name="Gellesch M."/>
            <person name="Goldberg J."/>
            <person name="Griggs A."/>
            <person name="Gujja S."/>
            <person name="Heilman E.R."/>
            <person name="Heiman D.I."/>
            <person name="Hepburn T.A."/>
            <person name="Howarth C."/>
            <person name="Jen D."/>
            <person name="Larson L."/>
            <person name="Lewis B."/>
            <person name="Mehta T."/>
            <person name="Park D."/>
            <person name="Pearson M."/>
            <person name="Richards J."/>
            <person name="Roberts A."/>
            <person name="Saif S."/>
            <person name="Shea T.D."/>
            <person name="Shenoy N."/>
            <person name="Sisk P."/>
            <person name="Stolte C."/>
            <person name="Sykes S.N."/>
            <person name="Thomson T."/>
            <person name="Walk T."/>
            <person name="White J."/>
            <person name="Yandava C."/>
            <person name="Straight P."/>
            <person name="Clardy J."/>
            <person name="Hung D."/>
            <person name="Kolter R."/>
            <person name="Mekalanos J."/>
            <person name="Walker S."/>
            <person name="Walsh C.T."/>
            <person name="Wieland-Brown L.C."/>
            <person name="Haas B."/>
            <person name="Nusbaum C."/>
            <person name="Birren B."/>
        </authorList>
    </citation>
    <scope>NUCLEOTIDE SEQUENCE [LARGE SCALE GENOMIC DNA]</scope>
    <source>
        <strain evidence="7">ATCC 29083</strain>
    </source>
</reference>
<proteinExistence type="inferred from homology"/>
<dbReference type="AlphaFoldDB" id="D6XBU5"/>
<comment type="cofactor">
    <cofactor evidence="1">
        <name>pantetheine 4'-phosphate</name>
        <dbReference type="ChEBI" id="CHEBI:47942"/>
    </cofactor>
</comment>
<dbReference type="SMART" id="SM00823">
    <property type="entry name" value="PKS_PP"/>
    <property type="match status" value="1"/>
</dbReference>
<dbReference type="InterPro" id="IPR020806">
    <property type="entry name" value="PKS_PP-bd"/>
</dbReference>
<evidence type="ECO:0000313" key="7">
    <source>
        <dbReference type="EMBL" id="EFH28217.1"/>
    </source>
</evidence>
<dbReference type="InterPro" id="IPR000873">
    <property type="entry name" value="AMP-dep_synth/lig_dom"/>
</dbReference>
<evidence type="ECO:0000256" key="1">
    <source>
        <dbReference type="ARBA" id="ARBA00001957"/>
    </source>
</evidence>
<dbReference type="FunFam" id="2.30.38.10:FF:000001">
    <property type="entry name" value="Non-ribosomal peptide synthetase PvdI"/>
    <property type="match status" value="1"/>
</dbReference>
<dbReference type="HOGENOM" id="CLU_000022_2_14_11"/>
<evidence type="ECO:0000256" key="2">
    <source>
        <dbReference type="ARBA" id="ARBA00006432"/>
    </source>
</evidence>
<evidence type="ECO:0000259" key="6">
    <source>
        <dbReference type="PROSITE" id="PS50075"/>
    </source>
</evidence>
<dbReference type="Gene3D" id="3.40.50.12780">
    <property type="entry name" value="N-terminal domain of ligase-like"/>
    <property type="match status" value="1"/>
</dbReference>
<feature type="region of interest" description="Disordered" evidence="5">
    <location>
        <begin position="321"/>
        <end position="341"/>
    </location>
</feature>
<dbReference type="PANTHER" id="PTHR45527:SF1">
    <property type="entry name" value="FATTY ACID SYNTHASE"/>
    <property type="match status" value="1"/>
</dbReference>
<dbReference type="FunFam" id="1.10.1200.10:FF:000016">
    <property type="entry name" value="Non-ribosomal peptide synthase"/>
    <property type="match status" value="1"/>
</dbReference>
<evidence type="ECO:0000256" key="4">
    <source>
        <dbReference type="ARBA" id="ARBA00022553"/>
    </source>
</evidence>
<sequence>MWAGGEARPRGPRCAGCWPACPGLTVTNGYGPTETTTFATCRPCTDATAVPDALPIGRPLDGMRCYVLGGGLRPVPRGTVGELYIAGPGVARGYLGRPDATAERFTADPYGPPGARMYRTGDRVRLTEDGELEFHGRADSQVKLRGFRIEPGEVEAVLAAHPAVAQAVVLVREDRLIAYAVPAGGTDPDASRPHQAPNTDPDALRIHLAERLPDYMVPAAVVRLDRLPLTANGKLDHAALPAPFVQSGGSRAPRTPLEETLCGLFSDVLGLPAVGPDDSFFALGGHSLLALRLISRIRDTLGAELTLRHVFRAPTPAALADTGRPGCGRTAGLPAGAGGRP</sequence>
<dbReference type="OrthoDB" id="2472181at2"/>
<dbReference type="GO" id="GO:0005829">
    <property type="term" value="C:cytosol"/>
    <property type="evidence" value="ECO:0007669"/>
    <property type="project" value="TreeGrafter"/>
</dbReference>
<comment type="similarity">
    <text evidence="2">Belongs to the ATP-dependent AMP-binding enzyme family.</text>
</comment>
<dbReference type="Pfam" id="PF13193">
    <property type="entry name" value="AMP-binding_C"/>
    <property type="match status" value="1"/>
</dbReference>
<dbReference type="eggNOG" id="COG1020">
    <property type="taxonomic scope" value="Bacteria"/>
</dbReference>
<dbReference type="InterPro" id="IPR045851">
    <property type="entry name" value="AMP-bd_C_sf"/>
</dbReference>
<dbReference type="Gene3D" id="3.40.50.1820">
    <property type="entry name" value="alpha/beta hydrolase"/>
    <property type="match status" value="1"/>
</dbReference>
<dbReference type="SUPFAM" id="SSF47336">
    <property type="entry name" value="ACP-like"/>
    <property type="match status" value="1"/>
</dbReference>
<keyword evidence="3" id="KW-0596">Phosphopantetheine</keyword>
<dbReference type="InterPro" id="IPR029058">
    <property type="entry name" value="AB_hydrolase_fold"/>
</dbReference>
<dbReference type="PANTHER" id="PTHR45527">
    <property type="entry name" value="NONRIBOSOMAL PEPTIDE SYNTHETASE"/>
    <property type="match status" value="1"/>
</dbReference>
<gene>
    <name evidence="7" type="ORF">SSEG_10424</name>
</gene>
<dbReference type="FunFam" id="3.30.300.30:FF:000010">
    <property type="entry name" value="Enterobactin synthetase component F"/>
    <property type="match status" value="1"/>
</dbReference>
<dbReference type="Pfam" id="PF00501">
    <property type="entry name" value="AMP-binding"/>
    <property type="match status" value="1"/>
</dbReference>
<dbReference type="InterPro" id="IPR009081">
    <property type="entry name" value="PP-bd_ACP"/>
</dbReference>
<dbReference type="PROSITE" id="PS00012">
    <property type="entry name" value="PHOSPHOPANTETHEINE"/>
    <property type="match status" value="1"/>
</dbReference>
<dbReference type="Pfam" id="PF00550">
    <property type="entry name" value="PP-binding"/>
    <property type="match status" value="1"/>
</dbReference>
<dbReference type="Gene3D" id="3.30.300.30">
    <property type="match status" value="1"/>
</dbReference>
<dbReference type="GO" id="GO:0072330">
    <property type="term" value="P:monocarboxylic acid biosynthetic process"/>
    <property type="evidence" value="ECO:0007669"/>
    <property type="project" value="UniProtKB-ARBA"/>
</dbReference>
<accession>D6XBU5</accession>
<dbReference type="InterPro" id="IPR036736">
    <property type="entry name" value="ACP-like_sf"/>
</dbReference>
<dbReference type="EMBL" id="CM000951">
    <property type="protein sequence ID" value="EFH28217.1"/>
    <property type="molecule type" value="Genomic_DNA"/>
</dbReference>
<dbReference type="GO" id="GO:0043041">
    <property type="term" value="P:amino acid activation for nonribosomal peptide biosynthetic process"/>
    <property type="evidence" value="ECO:0007669"/>
    <property type="project" value="TreeGrafter"/>
</dbReference>